<protein>
    <submittedName>
        <fullName evidence="2">Uncharacterized protein</fullName>
    </submittedName>
</protein>
<accession>A0A914DEY0</accession>
<dbReference type="WBParaSite" id="ACRNAN_scaffold2323.g10212.t1">
    <property type="protein sequence ID" value="ACRNAN_scaffold2323.g10212.t1"/>
    <property type="gene ID" value="ACRNAN_scaffold2323.g10212"/>
</dbReference>
<reference evidence="2" key="1">
    <citation type="submission" date="2022-11" db="UniProtKB">
        <authorList>
            <consortium name="WormBaseParasite"/>
        </authorList>
    </citation>
    <scope>IDENTIFICATION</scope>
</reference>
<evidence type="ECO:0000313" key="2">
    <source>
        <dbReference type="WBParaSite" id="ACRNAN_scaffold2323.g10212.t1"/>
    </source>
</evidence>
<dbReference type="AlphaFoldDB" id="A0A914DEY0"/>
<evidence type="ECO:0000313" key="1">
    <source>
        <dbReference type="Proteomes" id="UP000887540"/>
    </source>
</evidence>
<name>A0A914DEY0_9BILA</name>
<organism evidence="1 2">
    <name type="scientific">Acrobeloides nanus</name>
    <dbReference type="NCBI Taxonomy" id="290746"/>
    <lineage>
        <taxon>Eukaryota</taxon>
        <taxon>Metazoa</taxon>
        <taxon>Ecdysozoa</taxon>
        <taxon>Nematoda</taxon>
        <taxon>Chromadorea</taxon>
        <taxon>Rhabditida</taxon>
        <taxon>Tylenchina</taxon>
        <taxon>Cephalobomorpha</taxon>
        <taxon>Cephaloboidea</taxon>
        <taxon>Cephalobidae</taxon>
        <taxon>Acrobeloides</taxon>
    </lineage>
</organism>
<keyword evidence="1" id="KW-1185">Reference proteome</keyword>
<dbReference type="Proteomes" id="UP000887540">
    <property type="component" value="Unplaced"/>
</dbReference>
<sequence>MSDHNQNPSSDDSWQKLAISYNEFDVLVTDINEEELVDIGHDNKFEHLSAGSFSSPAFPVNGIIHGLNIRYMVPLVCQLAGKPNSQAINVWFLVDTNSPFTCLTMKSLEAFFGQGNATRGLYSFAIQFVNILGADAMRKLELSIVVDWKKERFQLVNQ</sequence>
<proteinExistence type="predicted"/>